<name>A0A919K886_9ACTN</name>
<evidence type="ECO:0000313" key="4">
    <source>
        <dbReference type="EMBL" id="GIF01193.1"/>
    </source>
</evidence>
<reference evidence="4" key="1">
    <citation type="submission" date="2021-01" db="EMBL/GenBank/DDBJ databases">
        <title>Whole genome shotgun sequence of Actinoplanes rishiriensis NBRC 108556.</title>
        <authorList>
            <person name="Komaki H."/>
            <person name="Tamura T."/>
        </authorList>
    </citation>
    <scope>NUCLEOTIDE SEQUENCE</scope>
    <source>
        <strain evidence="4">NBRC 108556</strain>
    </source>
</reference>
<dbReference type="AlphaFoldDB" id="A0A919K886"/>
<keyword evidence="5" id="KW-1185">Reference proteome</keyword>
<evidence type="ECO:0000256" key="2">
    <source>
        <dbReference type="SAM" id="Phobius"/>
    </source>
</evidence>
<organism evidence="4 5">
    <name type="scientific">Paractinoplanes rishiriensis</name>
    <dbReference type="NCBI Taxonomy" id="1050105"/>
    <lineage>
        <taxon>Bacteria</taxon>
        <taxon>Bacillati</taxon>
        <taxon>Actinomycetota</taxon>
        <taxon>Actinomycetes</taxon>
        <taxon>Micromonosporales</taxon>
        <taxon>Micromonosporaceae</taxon>
        <taxon>Paractinoplanes</taxon>
    </lineage>
</organism>
<evidence type="ECO:0000259" key="3">
    <source>
        <dbReference type="Pfam" id="PF12729"/>
    </source>
</evidence>
<evidence type="ECO:0000313" key="5">
    <source>
        <dbReference type="Proteomes" id="UP000636960"/>
    </source>
</evidence>
<protein>
    <recommendedName>
        <fullName evidence="3">Chemotaxis methyl-accepting receptor HlyB-like 4HB MCP domain-containing protein</fullName>
    </recommendedName>
</protein>
<dbReference type="Proteomes" id="UP000636960">
    <property type="component" value="Unassembled WGS sequence"/>
</dbReference>
<dbReference type="RefSeq" id="WP_275410931.1">
    <property type="nucleotide sequence ID" value="NZ_BOMV01000100.1"/>
</dbReference>
<gene>
    <name evidence="4" type="ORF">Ari01nite_86570</name>
</gene>
<sequence>MRSWSIGRRLGAGFVVVVLAMVVLVGVGVWEVRSIDASLTTINEKNAVKQRFAINFRGSVHDRAIALRDVVLSSTATAIASWTPCPPFRTHSAAELNLSERSGSCSSATPASGRTRCRSAFPGTMAR</sequence>
<comment type="caution">
    <text evidence="4">The sequence shown here is derived from an EMBL/GenBank/DDBJ whole genome shotgun (WGS) entry which is preliminary data.</text>
</comment>
<evidence type="ECO:0000256" key="1">
    <source>
        <dbReference type="SAM" id="MobiDB-lite"/>
    </source>
</evidence>
<keyword evidence="2" id="KW-0812">Transmembrane</keyword>
<dbReference type="EMBL" id="BOMV01000100">
    <property type="protein sequence ID" value="GIF01193.1"/>
    <property type="molecule type" value="Genomic_DNA"/>
</dbReference>
<dbReference type="Pfam" id="PF12729">
    <property type="entry name" value="4HB_MCP_1"/>
    <property type="match status" value="1"/>
</dbReference>
<feature type="domain" description="Chemotaxis methyl-accepting receptor HlyB-like 4HB MCP" evidence="3">
    <location>
        <begin position="4"/>
        <end position="75"/>
    </location>
</feature>
<keyword evidence="2" id="KW-0472">Membrane</keyword>
<dbReference type="InterPro" id="IPR024478">
    <property type="entry name" value="HlyB_4HB_MCP"/>
</dbReference>
<feature type="transmembrane region" description="Helical" evidence="2">
    <location>
        <begin position="12"/>
        <end position="30"/>
    </location>
</feature>
<proteinExistence type="predicted"/>
<feature type="region of interest" description="Disordered" evidence="1">
    <location>
        <begin position="105"/>
        <end position="127"/>
    </location>
</feature>
<keyword evidence="2" id="KW-1133">Transmembrane helix</keyword>
<accession>A0A919K886</accession>